<dbReference type="Pfam" id="PF00072">
    <property type="entry name" value="Response_reg"/>
    <property type="match status" value="1"/>
</dbReference>
<evidence type="ECO:0000256" key="8">
    <source>
        <dbReference type="PROSITE-ProRule" id="PRU01091"/>
    </source>
</evidence>
<dbReference type="Gene3D" id="1.25.40.10">
    <property type="entry name" value="Tetratricopeptide repeat domain"/>
    <property type="match status" value="1"/>
</dbReference>
<evidence type="ECO:0000313" key="11">
    <source>
        <dbReference type="EMBL" id="PKR83417.1"/>
    </source>
</evidence>
<evidence type="ECO:0000256" key="7">
    <source>
        <dbReference type="PROSITE-ProRule" id="PRU00169"/>
    </source>
</evidence>
<feature type="modified residue" description="4-aspartylphosphate" evidence="7">
    <location>
        <position position="53"/>
    </location>
</feature>
<evidence type="ECO:0000256" key="4">
    <source>
        <dbReference type="ARBA" id="ARBA00023015"/>
    </source>
</evidence>
<dbReference type="GO" id="GO:0003677">
    <property type="term" value="F:DNA binding"/>
    <property type="evidence" value="ECO:0007669"/>
    <property type="project" value="UniProtKB-UniRule"/>
</dbReference>
<dbReference type="Proteomes" id="UP000233440">
    <property type="component" value="Unassembled WGS sequence"/>
</dbReference>
<dbReference type="SUPFAM" id="SSF52172">
    <property type="entry name" value="CheY-like"/>
    <property type="match status" value="1"/>
</dbReference>
<evidence type="ECO:0000256" key="5">
    <source>
        <dbReference type="ARBA" id="ARBA00023125"/>
    </source>
</evidence>
<dbReference type="InterPro" id="IPR001789">
    <property type="entry name" value="Sig_transdc_resp-reg_receiver"/>
</dbReference>
<sequence>MKAILIDDEKLALDYLEHQLLKVADIDIVGKYTNPFMGKEGALRDKVDIVFLDIQLPEINGIELAGEILLERPEMNIVFITAYDRYAIEAFELNALDYILKPVSTERIVKTIRRVQNQGEGKETVSIPPARKIHMKLFKQVLIETEKGHYTPLRWRTAKAQELFHYLLHHYGQLIRKSVLIELLWPEYEPNRAYAQLYTAIYHIRKTLEPFNIHFQILNVMDGYILKIEGVQLDVEEWENYILLENPINEETIHKYEELMLLYTDDYLSEYDYWWAESKRQRLRDLWIRKNLQIAEWYYASNQKENAIEKYQEICRRHPVTEEAHYALMQIYASEQNNIMVHQQYELLAKVLMEEFNVYPSTSIKAWYQKWSQKRGWDITSFK</sequence>
<evidence type="ECO:0000256" key="3">
    <source>
        <dbReference type="ARBA" id="ARBA00023012"/>
    </source>
</evidence>
<proteinExistence type="inferred from homology"/>
<keyword evidence="6" id="KW-0804">Transcription</keyword>
<reference evidence="11 12" key="1">
    <citation type="submission" date="2017-11" db="EMBL/GenBank/DDBJ databases">
        <title>Bacillus camelliae sp. nov., isolated from pu'er tea.</title>
        <authorList>
            <person name="Niu L."/>
        </authorList>
    </citation>
    <scope>NUCLEOTIDE SEQUENCE [LARGE SCALE GENOMIC DNA]</scope>
    <source>
        <strain evidence="11 12">7578-1</strain>
    </source>
</reference>
<evidence type="ECO:0000256" key="6">
    <source>
        <dbReference type="ARBA" id="ARBA00023163"/>
    </source>
</evidence>
<dbReference type="RefSeq" id="WP_101355758.1">
    <property type="nucleotide sequence ID" value="NZ_PIQO01000018.1"/>
</dbReference>
<evidence type="ECO:0000259" key="9">
    <source>
        <dbReference type="PROSITE" id="PS50110"/>
    </source>
</evidence>
<name>A0A2N3LFT0_9BACI</name>
<keyword evidence="4" id="KW-0805">Transcription regulation</keyword>
<evidence type="ECO:0000256" key="2">
    <source>
        <dbReference type="ARBA" id="ARBA00005820"/>
    </source>
</evidence>
<dbReference type="SMART" id="SM01043">
    <property type="entry name" value="BTAD"/>
    <property type="match status" value="1"/>
</dbReference>
<accession>A0A2N3LFT0</accession>
<dbReference type="GO" id="GO:0005737">
    <property type="term" value="C:cytoplasm"/>
    <property type="evidence" value="ECO:0007669"/>
    <property type="project" value="UniProtKB-SubCell"/>
</dbReference>
<organism evidence="11 12">
    <name type="scientific">Heyndrickxia camelliae</name>
    <dbReference type="NCBI Taxonomy" id="1707093"/>
    <lineage>
        <taxon>Bacteria</taxon>
        <taxon>Bacillati</taxon>
        <taxon>Bacillota</taxon>
        <taxon>Bacilli</taxon>
        <taxon>Bacillales</taxon>
        <taxon>Bacillaceae</taxon>
        <taxon>Heyndrickxia</taxon>
    </lineage>
</organism>
<dbReference type="GO" id="GO:0006355">
    <property type="term" value="P:regulation of DNA-templated transcription"/>
    <property type="evidence" value="ECO:0007669"/>
    <property type="project" value="InterPro"/>
</dbReference>
<dbReference type="EMBL" id="PIQO01000018">
    <property type="protein sequence ID" value="PKR83417.1"/>
    <property type="molecule type" value="Genomic_DNA"/>
</dbReference>
<dbReference type="PROSITE" id="PS50110">
    <property type="entry name" value="RESPONSE_REGULATORY"/>
    <property type="match status" value="1"/>
</dbReference>
<protein>
    <submittedName>
        <fullName evidence="11">Response regulator receiver protein</fullName>
    </submittedName>
</protein>
<dbReference type="Pfam" id="PF03704">
    <property type="entry name" value="BTAD"/>
    <property type="match status" value="1"/>
</dbReference>
<dbReference type="AlphaFoldDB" id="A0A2N3LFT0"/>
<evidence type="ECO:0000259" key="10">
    <source>
        <dbReference type="PROSITE" id="PS51755"/>
    </source>
</evidence>
<gene>
    <name evidence="11" type="ORF">CWO92_18815</name>
</gene>
<feature type="domain" description="OmpR/PhoB-type" evidence="10">
    <location>
        <begin position="122"/>
        <end position="228"/>
    </location>
</feature>
<keyword evidence="7" id="KW-0597">Phosphoprotein</keyword>
<evidence type="ECO:0000256" key="1">
    <source>
        <dbReference type="ARBA" id="ARBA00004496"/>
    </source>
</evidence>
<dbReference type="InterPro" id="IPR016032">
    <property type="entry name" value="Sig_transdc_resp-reg_C-effctor"/>
</dbReference>
<dbReference type="InterPro" id="IPR011990">
    <property type="entry name" value="TPR-like_helical_dom_sf"/>
</dbReference>
<comment type="similarity">
    <text evidence="2">Belongs to the AfsR/DnrI/RedD regulatory family.</text>
</comment>
<dbReference type="PANTHER" id="PTHR35807">
    <property type="entry name" value="TRANSCRIPTIONAL REGULATOR REDD-RELATED"/>
    <property type="match status" value="1"/>
</dbReference>
<dbReference type="Gene3D" id="1.10.10.10">
    <property type="entry name" value="Winged helix-like DNA-binding domain superfamily/Winged helix DNA-binding domain"/>
    <property type="match status" value="1"/>
</dbReference>
<feature type="domain" description="Response regulatory" evidence="9">
    <location>
        <begin position="2"/>
        <end position="116"/>
    </location>
</feature>
<dbReference type="SMART" id="SM00448">
    <property type="entry name" value="REC"/>
    <property type="match status" value="1"/>
</dbReference>
<dbReference type="SUPFAM" id="SSF46894">
    <property type="entry name" value="C-terminal effector domain of the bipartite response regulators"/>
    <property type="match status" value="1"/>
</dbReference>
<dbReference type="InterPro" id="IPR001867">
    <property type="entry name" value="OmpR/PhoB-type_DNA-bd"/>
</dbReference>
<dbReference type="SUPFAM" id="SSF48452">
    <property type="entry name" value="TPR-like"/>
    <property type="match status" value="1"/>
</dbReference>
<feature type="DNA-binding region" description="OmpR/PhoB-type" evidence="8">
    <location>
        <begin position="122"/>
        <end position="228"/>
    </location>
</feature>
<dbReference type="GO" id="GO:0000160">
    <property type="term" value="P:phosphorelay signal transduction system"/>
    <property type="evidence" value="ECO:0007669"/>
    <property type="project" value="UniProtKB-KW"/>
</dbReference>
<dbReference type="InterPro" id="IPR036388">
    <property type="entry name" value="WH-like_DNA-bd_sf"/>
</dbReference>
<keyword evidence="5 8" id="KW-0238">DNA-binding</keyword>
<evidence type="ECO:0000313" key="12">
    <source>
        <dbReference type="Proteomes" id="UP000233440"/>
    </source>
</evidence>
<comment type="subcellular location">
    <subcellularLocation>
        <location evidence="1">Cytoplasm</location>
    </subcellularLocation>
</comment>
<dbReference type="SMART" id="SM00862">
    <property type="entry name" value="Trans_reg_C"/>
    <property type="match status" value="1"/>
</dbReference>
<dbReference type="PANTHER" id="PTHR35807:SF2">
    <property type="entry name" value="TRANSCRIPTIONAL ACTIVATOR DOMAIN"/>
    <property type="match status" value="1"/>
</dbReference>
<comment type="caution">
    <text evidence="11">The sequence shown here is derived from an EMBL/GenBank/DDBJ whole genome shotgun (WGS) entry which is preliminary data.</text>
</comment>
<keyword evidence="3" id="KW-0902">Two-component regulatory system</keyword>
<dbReference type="PROSITE" id="PS51755">
    <property type="entry name" value="OMPR_PHOB"/>
    <property type="match status" value="1"/>
</dbReference>
<dbReference type="InterPro" id="IPR051677">
    <property type="entry name" value="AfsR-DnrI-RedD_regulator"/>
</dbReference>
<dbReference type="OrthoDB" id="3190595at2"/>
<dbReference type="InterPro" id="IPR011006">
    <property type="entry name" value="CheY-like_superfamily"/>
</dbReference>
<dbReference type="InterPro" id="IPR005158">
    <property type="entry name" value="BTAD"/>
</dbReference>
<feature type="non-terminal residue" evidence="11">
    <location>
        <position position="383"/>
    </location>
</feature>
<keyword evidence="12" id="KW-1185">Reference proteome</keyword>
<dbReference type="Gene3D" id="3.40.50.2300">
    <property type="match status" value="1"/>
</dbReference>